<dbReference type="AlphaFoldDB" id="A0A8J3D1Z1"/>
<evidence type="ECO:0000313" key="4">
    <source>
        <dbReference type="Proteomes" id="UP000598271"/>
    </source>
</evidence>
<dbReference type="RefSeq" id="WP_189564341.1">
    <property type="nucleotide sequence ID" value="NZ_BMXF01000002.1"/>
</dbReference>
<organism evidence="3 4">
    <name type="scientific">Persicitalea jodogahamensis</name>
    <dbReference type="NCBI Taxonomy" id="402147"/>
    <lineage>
        <taxon>Bacteria</taxon>
        <taxon>Pseudomonadati</taxon>
        <taxon>Bacteroidota</taxon>
        <taxon>Cytophagia</taxon>
        <taxon>Cytophagales</taxon>
        <taxon>Spirosomataceae</taxon>
        <taxon>Persicitalea</taxon>
    </lineage>
</organism>
<comment type="caution">
    <text evidence="3">The sequence shown here is derived from an EMBL/GenBank/DDBJ whole genome shotgun (WGS) entry which is preliminary data.</text>
</comment>
<evidence type="ECO:0000259" key="2">
    <source>
        <dbReference type="Pfam" id="PF04151"/>
    </source>
</evidence>
<proteinExistence type="predicted"/>
<name>A0A8J3D1Z1_9BACT</name>
<reference evidence="3 4" key="1">
    <citation type="journal article" date="2014" name="Int. J. Syst. Evol. Microbiol.">
        <title>Complete genome sequence of Corynebacterium casei LMG S-19264T (=DSM 44701T), isolated from a smear-ripened cheese.</title>
        <authorList>
            <consortium name="US DOE Joint Genome Institute (JGI-PGF)"/>
            <person name="Walter F."/>
            <person name="Albersmeier A."/>
            <person name="Kalinowski J."/>
            <person name="Ruckert C."/>
        </authorList>
    </citation>
    <scope>NUCLEOTIDE SEQUENCE [LARGE SCALE GENOMIC DNA]</scope>
    <source>
        <strain evidence="3 4">KCTC 12866</strain>
    </source>
</reference>
<dbReference type="Gene3D" id="2.60.120.380">
    <property type="match status" value="4"/>
</dbReference>
<keyword evidence="4" id="KW-1185">Reference proteome</keyword>
<protein>
    <recommendedName>
        <fullName evidence="2">Peptidase C-terminal archaeal/bacterial domain-containing protein</fullName>
    </recommendedName>
</protein>
<evidence type="ECO:0000256" key="1">
    <source>
        <dbReference type="SAM" id="SignalP"/>
    </source>
</evidence>
<feature type="domain" description="Peptidase C-terminal archaeal/bacterial" evidence="2">
    <location>
        <begin position="405"/>
        <end position="472"/>
    </location>
</feature>
<accession>A0A8J3D1Z1</accession>
<evidence type="ECO:0000313" key="3">
    <source>
        <dbReference type="EMBL" id="GHB66978.1"/>
    </source>
</evidence>
<feature type="chain" id="PRO_5035263870" description="Peptidase C-terminal archaeal/bacterial domain-containing protein" evidence="1">
    <location>
        <begin position="20"/>
        <end position="557"/>
    </location>
</feature>
<dbReference type="Pfam" id="PF04151">
    <property type="entry name" value="PPC"/>
    <property type="match status" value="1"/>
</dbReference>
<dbReference type="Proteomes" id="UP000598271">
    <property type="component" value="Unassembled WGS sequence"/>
</dbReference>
<keyword evidence="1" id="KW-0732">Signal</keyword>
<dbReference type="SUPFAM" id="SSF89260">
    <property type="entry name" value="Collagen-binding domain"/>
    <property type="match status" value="4"/>
</dbReference>
<dbReference type="EMBL" id="BMXF01000002">
    <property type="protein sequence ID" value="GHB66978.1"/>
    <property type="molecule type" value="Genomic_DNA"/>
</dbReference>
<feature type="signal peptide" evidence="1">
    <location>
        <begin position="1"/>
        <end position="19"/>
    </location>
</feature>
<gene>
    <name evidence="3" type="ORF">GCM10007390_20340</name>
</gene>
<sequence length="557" mass="60699">MKNGYLLLFLLFTVTTSYAQTIETEPNDSFVQANLIQDGVVMQTAISVGGDIDYFKINITKPCVINVAAENIPNALSLRLKMYNSANQQLTVDSEGYGENVYIDQLVCQPGVYYIAVYSYSGGDKSPTLFNLRATIDESDIYECNNSFTDAKPIQAGVPIQIALNDEGDIDYFKINIAKPCVLNLAAENIPNALSLRLRVYNSANQSLEVESQGYGQNVYLDQLVCQPGVYYIAVYSYSGGDKSPTLFNLRATIDESDIYECNNSFTDAKPIQAGVPIQLALNDEGDIDYFKINIAKSCVLNLAAENIPGTLSIRLKLYNSANQELSVESASYGKNVYLDKLVCEPGVYYIAVYSYSGGDKSVALFNLKVTANELDIYECNNTFADAKDIPLGHPIQAALNEGEDVDYFKFTLAFQATLNVTIPTPPTSLNPRITIYNGSQQQVGVATGSANQTVSINNLTLAPGTYYVKVSQTNNYVNELYTLYVSANCIPFTVKSGNWDDPTVWLCGQVPGGADLVVIRHAVVISGSFAAHANQIAYEAGGSLTMEANSQIQLGN</sequence>
<dbReference type="InterPro" id="IPR007280">
    <property type="entry name" value="Peptidase_C_arc/bac"/>
</dbReference>